<name>A0ABR0PCM0_GOSAR</name>
<sequence>MEEFTTNNAPTLTSLVAGILQECFCGRKHCSSTCRLEVVKSRQQQKEASTF</sequence>
<proteinExistence type="predicted"/>
<protein>
    <submittedName>
        <fullName evidence="1">Uncharacterized protein</fullName>
    </submittedName>
</protein>
<keyword evidence="2" id="KW-1185">Reference proteome</keyword>
<evidence type="ECO:0000313" key="1">
    <source>
        <dbReference type="EMBL" id="KAK5818953.1"/>
    </source>
</evidence>
<evidence type="ECO:0000313" key="2">
    <source>
        <dbReference type="Proteomes" id="UP001358586"/>
    </source>
</evidence>
<comment type="caution">
    <text evidence="1">The sequence shown here is derived from an EMBL/GenBank/DDBJ whole genome shotgun (WGS) entry which is preliminary data.</text>
</comment>
<dbReference type="Proteomes" id="UP001358586">
    <property type="component" value="Chromosome 7"/>
</dbReference>
<gene>
    <name evidence="1" type="ORF">PVK06_023905</name>
</gene>
<organism evidence="1 2">
    <name type="scientific">Gossypium arboreum</name>
    <name type="common">Tree cotton</name>
    <name type="synonym">Gossypium nanking</name>
    <dbReference type="NCBI Taxonomy" id="29729"/>
    <lineage>
        <taxon>Eukaryota</taxon>
        <taxon>Viridiplantae</taxon>
        <taxon>Streptophyta</taxon>
        <taxon>Embryophyta</taxon>
        <taxon>Tracheophyta</taxon>
        <taxon>Spermatophyta</taxon>
        <taxon>Magnoliopsida</taxon>
        <taxon>eudicotyledons</taxon>
        <taxon>Gunneridae</taxon>
        <taxon>Pentapetalae</taxon>
        <taxon>rosids</taxon>
        <taxon>malvids</taxon>
        <taxon>Malvales</taxon>
        <taxon>Malvaceae</taxon>
        <taxon>Malvoideae</taxon>
        <taxon>Gossypium</taxon>
    </lineage>
</organism>
<dbReference type="EMBL" id="JARKNE010000007">
    <property type="protein sequence ID" value="KAK5818953.1"/>
    <property type="molecule type" value="Genomic_DNA"/>
</dbReference>
<accession>A0ABR0PCM0</accession>
<reference evidence="1 2" key="1">
    <citation type="submission" date="2023-03" db="EMBL/GenBank/DDBJ databases">
        <title>WGS of Gossypium arboreum.</title>
        <authorList>
            <person name="Yu D."/>
        </authorList>
    </citation>
    <scope>NUCLEOTIDE SEQUENCE [LARGE SCALE GENOMIC DNA]</scope>
    <source>
        <tissue evidence="1">Leaf</tissue>
    </source>
</reference>